<dbReference type="SUPFAM" id="SSF48452">
    <property type="entry name" value="TPR-like"/>
    <property type="match status" value="1"/>
</dbReference>
<dbReference type="Pfam" id="PF01694">
    <property type="entry name" value="Rhomboid"/>
    <property type="match status" value="1"/>
</dbReference>
<keyword evidence="6 7" id="KW-0472">Membrane</keyword>
<evidence type="ECO:0000256" key="2">
    <source>
        <dbReference type="ARBA" id="ARBA00009045"/>
    </source>
</evidence>
<feature type="transmembrane region" description="Helical" evidence="7">
    <location>
        <begin position="316"/>
        <end position="333"/>
    </location>
</feature>
<gene>
    <name evidence="9" type="ORF">B5C08_00990</name>
</gene>
<feature type="transmembrane region" description="Helical" evidence="7">
    <location>
        <begin position="340"/>
        <end position="362"/>
    </location>
</feature>
<evidence type="ECO:0000256" key="5">
    <source>
        <dbReference type="ARBA" id="ARBA00022989"/>
    </source>
</evidence>
<sequence length="479" mass="55354">MFEEKHLWQTSFLWMRYLNYDCVHYEKDKNEVWLAHKKRQHVVIFKQGTFTTQELDFDKDRIVEHQKQIAEFLGYAIKRYDVYVLTDKSFNTVNFNVHEPLQVQFHSIHNVKALRNITTHPIIKRKLGQKDSKSLKEYQKRVLNQNIVEKAMYRFTPITYAVVAINVVIWMIVTWFTPHHTDYEIINLGALAHFNVVHGEWYRLITSMFLHIEFQHLLLNMLSLFIFGKLVEAFIGPLKMLGTYLLSGIIGNLISLALITTSFSLGASGAIFGLMGALVALMIISRRFDQKVILQMVIAVVVMASLTLLIQNVNVVAHIGGLLGGVLVVYLGYFFNQKRLYFYILLGISIVILILICIKIFMTSDTNIYNQIIQREMHDGQYTEAKDMIKQTYQNGYADDVTYYLSGIIIATQDSKAEAMAEWERGLKYFPNSPTLNYHMAIANRSLGDDKQAKSYIQKAIKASPSNQDYQNLKKELDD</sequence>
<evidence type="ECO:0000259" key="8">
    <source>
        <dbReference type="Pfam" id="PF01694"/>
    </source>
</evidence>
<dbReference type="EMBL" id="MWUU01000001">
    <property type="protein sequence ID" value="PCF57336.1"/>
    <property type="molecule type" value="Genomic_DNA"/>
</dbReference>
<feature type="transmembrane region" description="Helical" evidence="7">
    <location>
        <begin position="265"/>
        <end position="285"/>
    </location>
</feature>
<dbReference type="InterPro" id="IPR022764">
    <property type="entry name" value="Peptidase_S54_rhomboid_dom"/>
</dbReference>
<dbReference type="PANTHER" id="PTHR43731">
    <property type="entry name" value="RHOMBOID PROTEASE"/>
    <property type="match status" value="1"/>
</dbReference>
<comment type="subcellular location">
    <subcellularLocation>
        <location evidence="1">Membrane</location>
        <topology evidence="1">Multi-pass membrane protein</topology>
    </subcellularLocation>
</comment>
<protein>
    <submittedName>
        <fullName evidence="9">Rhomboid family intramembrane serine protease</fullName>
    </submittedName>
</protein>
<comment type="similarity">
    <text evidence="2">Belongs to the peptidase S54 family.</text>
</comment>
<dbReference type="GO" id="GO:0016020">
    <property type="term" value="C:membrane"/>
    <property type="evidence" value="ECO:0007669"/>
    <property type="project" value="UniProtKB-SubCell"/>
</dbReference>
<organism evidence="9 10">
    <name type="scientific">Staphylococcus delphini</name>
    <dbReference type="NCBI Taxonomy" id="53344"/>
    <lineage>
        <taxon>Bacteria</taxon>
        <taxon>Bacillati</taxon>
        <taxon>Bacillota</taxon>
        <taxon>Bacilli</taxon>
        <taxon>Bacillales</taxon>
        <taxon>Staphylococcaceae</taxon>
        <taxon>Staphylococcus</taxon>
        <taxon>Staphylococcus intermedius group</taxon>
    </lineage>
</organism>
<dbReference type="PANTHER" id="PTHR43731:SF14">
    <property type="entry name" value="PRESENILIN-ASSOCIATED RHOMBOID-LIKE PROTEIN, MITOCHONDRIAL"/>
    <property type="match status" value="1"/>
</dbReference>
<comment type="caution">
    <text evidence="9">The sequence shown here is derived from an EMBL/GenBank/DDBJ whole genome shotgun (WGS) entry which is preliminary data.</text>
</comment>
<dbReference type="Proteomes" id="UP000218335">
    <property type="component" value="Unassembled WGS sequence"/>
</dbReference>
<keyword evidence="3 7" id="KW-0812">Transmembrane</keyword>
<dbReference type="GO" id="GO:0004252">
    <property type="term" value="F:serine-type endopeptidase activity"/>
    <property type="evidence" value="ECO:0007669"/>
    <property type="project" value="InterPro"/>
</dbReference>
<dbReference type="InterPro" id="IPR050925">
    <property type="entry name" value="Rhomboid_protease_S54"/>
</dbReference>
<accession>A0A2A4H0J7</accession>
<feature type="transmembrane region" description="Helical" evidence="7">
    <location>
        <begin position="158"/>
        <end position="177"/>
    </location>
</feature>
<dbReference type="Gene3D" id="1.20.1540.10">
    <property type="entry name" value="Rhomboid-like"/>
    <property type="match status" value="1"/>
</dbReference>
<evidence type="ECO:0000256" key="1">
    <source>
        <dbReference type="ARBA" id="ARBA00004141"/>
    </source>
</evidence>
<dbReference type="RefSeq" id="WP_096591985.1">
    <property type="nucleotide sequence ID" value="NZ_MWRM01000001.1"/>
</dbReference>
<keyword evidence="4" id="KW-0378">Hydrolase</keyword>
<dbReference type="Gene3D" id="1.25.40.10">
    <property type="entry name" value="Tetratricopeptide repeat domain"/>
    <property type="match status" value="1"/>
</dbReference>
<keyword evidence="9" id="KW-0645">Protease</keyword>
<dbReference type="AlphaFoldDB" id="A0A2A4H0J7"/>
<dbReference type="SUPFAM" id="SSF144091">
    <property type="entry name" value="Rhomboid-like"/>
    <property type="match status" value="1"/>
</dbReference>
<dbReference type="InterPro" id="IPR035952">
    <property type="entry name" value="Rhomboid-like_sf"/>
</dbReference>
<reference evidence="9 10" key="1">
    <citation type="journal article" date="2017" name="PLoS ONE">
        <title>Development of a real-time PCR for detection of Staphylococcus pseudintermedius using a novel automated comparison of whole-genome sequences.</title>
        <authorList>
            <person name="Verstappen K.M."/>
            <person name="Huijbregts L."/>
            <person name="Spaninks M."/>
            <person name="Wagenaar J.A."/>
            <person name="Fluit A.C."/>
            <person name="Duim B."/>
        </authorList>
    </citation>
    <scope>NUCLEOTIDE SEQUENCE [LARGE SCALE GENOMIC DNA]</scope>
    <source>
        <strain evidence="9 10">215070706401-1</strain>
    </source>
</reference>
<feature type="transmembrane region" description="Helical" evidence="7">
    <location>
        <begin position="240"/>
        <end position="259"/>
    </location>
</feature>
<evidence type="ECO:0000313" key="10">
    <source>
        <dbReference type="Proteomes" id="UP000218335"/>
    </source>
</evidence>
<evidence type="ECO:0000256" key="6">
    <source>
        <dbReference type="ARBA" id="ARBA00023136"/>
    </source>
</evidence>
<name>A0A2A4H0J7_9STAP</name>
<feature type="transmembrane region" description="Helical" evidence="7">
    <location>
        <begin position="292"/>
        <end position="310"/>
    </location>
</feature>
<evidence type="ECO:0000256" key="4">
    <source>
        <dbReference type="ARBA" id="ARBA00022801"/>
    </source>
</evidence>
<keyword evidence="5 7" id="KW-1133">Transmembrane helix</keyword>
<evidence type="ECO:0000256" key="7">
    <source>
        <dbReference type="SAM" id="Phobius"/>
    </source>
</evidence>
<feature type="transmembrane region" description="Helical" evidence="7">
    <location>
        <begin position="208"/>
        <end position="228"/>
    </location>
</feature>
<feature type="domain" description="Peptidase S54 rhomboid" evidence="8">
    <location>
        <begin position="199"/>
        <end position="331"/>
    </location>
</feature>
<dbReference type="GO" id="GO:0006508">
    <property type="term" value="P:proteolysis"/>
    <property type="evidence" value="ECO:0007669"/>
    <property type="project" value="UniProtKB-KW"/>
</dbReference>
<evidence type="ECO:0000256" key="3">
    <source>
        <dbReference type="ARBA" id="ARBA00022692"/>
    </source>
</evidence>
<evidence type="ECO:0000313" key="9">
    <source>
        <dbReference type="EMBL" id="PCF57336.1"/>
    </source>
</evidence>
<dbReference type="InterPro" id="IPR011990">
    <property type="entry name" value="TPR-like_helical_dom_sf"/>
</dbReference>
<proteinExistence type="inferred from homology"/>